<proteinExistence type="inferred from homology"/>
<dbReference type="InterPro" id="IPR041740">
    <property type="entry name" value="AKii-LysC-BS"/>
</dbReference>
<dbReference type="FunFam" id="3.40.1160.10:FF:000002">
    <property type="entry name" value="Aspartokinase"/>
    <property type="match status" value="1"/>
</dbReference>
<dbReference type="Pfam" id="PF00696">
    <property type="entry name" value="AA_kinase"/>
    <property type="match status" value="1"/>
</dbReference>
<dbReference type="UniPathway" id="UPA00034">
    <property type="reaction ID" value="UER00015"/>
</dbReference>
<evidence type="ECO:0000256" key="6">
    <source>
        <dbReference type="ARBA" id="ARBA00022605"/>
    </source>
</evidence>
<evidence type="ECO:0000256" key="8">
    <source>
        <dbReference type="ARBA" id="ARBA00022741"/>
    </source>
</evidence>
<dbReference type="SUPFAM" id="SSF55021">
    <property type="entry name" value="ACT-like"/>
    <property type="match status" value="1"/>
</dbReference>
<comment type="pathway">
    <text evidence="4 16">Amino-acid biosynthesis; L-threonine biosynthesis; L-threonine from L-aspartate: step 1/5.</text>
</comment>
<evidence type="ECO:0000256" key="16">
    <source>
        <dbReference type="RuleBase" id="RU004249"/>
    </source>
</evidence>
<dbReference type="InterPro" id="IPR001341">
    <property type="entry name" value="Asp_kinase"/>
</dbReference>
<feature type="binding site" evidence="14">
    <location>
        <begin position="173"/>
        <end position="174"/>
    </location>
    <ligand>
        <name>ATP</name>
        <dbReference type="ChEBI" id="CHEBI:30616"/>
    </ligand>
</feature>
<evidence type="ECO:0000313" key="19">
    <source>
        <dbReference type="EMBL" id="RNB86949.1"/>
    </source>
</evidence>
<dbReference type="CDD" id="cd04892">
    <property type="entry name" value="ACT_AK-like_2"/>
    <property type="match status" value="1"/>
</dbReference>
<evidence type="ECO:0000256" key="7">
    <source>
        <dbReference type="ARBA" id="ARBA00022679"/>
    </source>
</evidence>
<feature type="binding site" evidence="14">
    <location>
        <position position="184"/>
    </location>
    <ligand>
        <name>ATP</name>
        <dbReference type="ChEBI" id="CHEBI:30616"/>
    </ligand>
</feature>
<dbReference type="NCBIfam" id="TIGR00657">
    <property type="entry name" value="asp_kinases"/>
    <property type="match status" value="1"/>
</dbReference>
<dbReference type="UniPathway" id="UPA00051">
    <property type="reaction ID" value="UER00462"/>
</dbReference>
<comment type="pathway">
    <text evidence="2 16">Amino-acid biosynthesis; L-lysine biosynthesis via DAP pathway; (S)-tetrahydrodipicolinate from L-aspartate: step 1/4.</text>
</comment>
<keyword evidence="8 14" id="KW-0547">Nucleotide-binding</keyword>
<name>A0A3M8DH79_9BACL</name>
<comment type="catalytic activity">
    <reaction evidence="13 15">
        <text>L-aspartate + ATP = 4-phospho-L-aspartate + ADP</text>
        <dbReference type="Rhea" id="RHEA:23776"/>
        <dbReference type="ChEBI" id="CHEBI:29991"/>
        <dbReference type="ChEBI" id="CHEBI:30616"/>
        <dbReference type="ChEBI" id="CHEBI:57535"/>
        <dbReference type="ChEBI" id="CHEBI:456216"/>
        <dbReference type="EC" id="2.7.2.4"/>
    </reaction>
</comment>
<dbReference type="Pfam" id="PF22468">
    <property type="entry name" value="ACT_9"/>
    <property type="match status" value="1"/>
</dbReference>
<evidence type="ECO:0000256" key="11">
    <source>
        <dbReference type="ARBA" id="ARBA00022915"/>
    </source>
</evidence>
<dbReference type="AlphaFoldDB" id="A0A3M8DH79"/>
<keyword evidence="20" id="KW-1185">Reference proteome</keyword>
<dbReference type="InterPro" id="IPR005260">
    <property type="entry name" value="Asp_kin_monofn"/>
</dbReference>
<evidence type="ECO:0000256" key="3">
    <source>
        <dbReference type="ARBA" id="ARBA00004986"/>
    </source>
</evidence>
<evidence type="ECO:0000256" key="5">
    <source>
        <dbReference type="ARBA" id="ARBA00010122"/>
    </source>
</evidence>
<feature type="domain" description="Aspartokinase ACT" evidence="18">
    <location>
        <begin position="333"/>
        <end position="391"/>
    </location>
</feature>
<keyword evidence="11" id="KW-0220">Diaminopimelate biosynthesis</keyword>
<dbReference type="Gene3D" id="3.30.2130.10">
    <property type="entry name" value="VC0802-like"/>
    <property type="match status" value="1"/>
</dbReference>
<evidence type="ECO:0000256" key="2">
    <source>
        <dbReference type="ARBA" id="ARBA00004766"/>
    </source>
</evidence>
<evidence type="ECO:0000256" key="1">
    <source>
        <dbReference type="ARBA" id="ARBA00003121"/>
    </source>
</evidence>
<dbReference type="OrthoDB" id="9799110at2"/>
<evidence type="ECO:0000313" key="20">
    <source>
        <dbReference type="Proteomes" id="UP000271031"/>
    </source>
</evidence>
<keyword evidence="6 16" id="KW-0028">Amino-acid biosynthesis</keyword>
<comment type="caution">
    <text evidence="19">The sequence shown here is derived from an EMBL/GenBank/DDBJ whole genome shotgun (WGS) entry which is preliminary data.</text>
</comment>
<comment type="function">
    <text evidence="1">Catalyzes the phosphorylation of the beta-carboxyl group of aspartic acid with ATP to yield 4-phospho-L-aspartate, which is involved in the branched biosynthetic pathway leading to the biosynthesis of amino acids threonine, isoleucine and methionine.</text>
</comment>
<dbReference type="GO" id="GO:0005524">
    <property type="term" value="F:ATP binding"/>
    <property type="evidence" value="ECO:0007669"/>
    <property type="project" value="UniProtKB-KW"/>
</dbReference>
<dbReference type="InterPro" id="IPR054352">
    <property type="entry name" value="ACT_Aspartokinase"/>
</dbReference>
<sequence length="402" mass="43255">MALIVQKFGGTSVGTVDRIREVAKRVKESREAGHQLVVVLSAMGKTTDALVQLAKEISEHPDERDMDMLVSTGEQVSIALLAMALQQEGCEAIPLTGWQAGIVTDSVHGEARIKQIETQRIRRHLAQGKIVIIAGFQGMDEQGAITTLGRGGSDTSAVALAASLGAQLCEIYTDVAGVFTADPRLVPTAQKLSAISYQDMLDLAELGAGVLHPRSVETARSHGVHVVVRSSFSNEEGTNVGRDVPAPGITGIAHGEHVAIVTLKGEGIRSRTPVLSSLLQDAGIPVSAFVHGSSFLSFPLAKNQLQKVAALLRENREQLGYRELEEEGGFTMVSVVGVSRHSAAKVLKEIMGRMKLLHIPIRWVHQSERRLSFAIRGNKAETAIRTLHRELGLDGREELAAF</sequence>
<dbReference type="SUPFAM" id="SSF53633">
    <property type="entry name" value="Carbamate kinase-like"/>
    <property type="match status" value="1"/>
</dbReference>
<dbReference type="UniPathway" id="UPA00050">
    <property type="reaction ID" value="UER00461"/>
</dbReference>
<feature type="binding site" evidence="14">
    <location>
        <begin position="7"/>
        <end position="10"/>
    </location>
    <ligand>
        <name>ATP</name>
        <dbReference type="ChEBI" id="CHEBI:30616"/>
    </ligand>
</feature>
<accession>A0A3M8DH79</accession>
<dbReference type="EC" id="2.7.2.4" evidence="15"/>
<dbReference type="GO" id="GO:0019877">
    <property type="term" value="P:diaminopimelate biosynthetic process"/>
    <property type="evidence" value="ECO:0007669"/>
    <property type="project" value="UniProtKB-KW"/>
</dbReference>
<evidence type="ECO:0000256" key="4">
    <source>
        <dbReference type="ARBA" id="ARBA00005139"/>
    </source>
</evidence>
<feature type="binding site" evidence="14">
    <location>
        <position position="74"/>
    </location>
    <ligand>
        <name>substrate</name>
    </ligand>
</feature>
<evidence type="ECO:0000256" key="14">
    <source>
        <dbReference type="PIRSR" id="PIRSR000726-1"/>
    </source>
</evidence>
<evidence type="ECO:0000259" key="18">
    <source>
        <dbReference type="Pfam" id="PF22468"/>
    </source>
</evidence>
<evidence type="ECO:0000256" key="15">
    <source>
        <dbReference type="RuleBase" id="RU003448"/>
    </source>
</evidence>
<dbReference type="PANTHER" id="PTHR21499:SF3">
    <property type="entry name" value="ASPARTOKINASE"/>
    <property type="match status" value="1"/>
</dbReference>
<dbReference type="PIRSF" id="PIRSF000726">
    <property type="entry name" value="Asp_kin"/>
    <property type="match status" value="1"/>
</dbReference>
<dbReference type="InterPro" id="IPR001048">
    <property type="entry name" value="Asp/Glu/Uridylate_kinase"/>
</dbReference>
<dbReference type="Gene3D" id="3.40.1160.10">
    <property type="entry name" value="Acetylglutamate kinase-like"/>
    <property type="match status" value="1"/>
</dbReference>
<dbReference type="PANTHER" id="PTHR21499">
    <property type="entry name" value="ASPARTATE KINASE"/>
    <property type="match status" value="1"/>
</dbReference>
<dbReference type="NCBIfam" id="NF005154">
    <property type="entry name" value="PRK06635.1-2"/>
    <property type="match status" value="1"/>
</dbReference>
<gene>
    <name evidence="19" type="ORF">EDM56_14650</name>
</gene>
<keyword evidence="9 15" id="KW-0418">Kinase</keyword>
<dbReference type="GO" id="GO:0005829">
    <property type="term" value="C:cytosol"/>
    <property type="evidence" value="ECO:0007669"/>
    <property type="project" value="TreeGrafter"/>
</dbReference>
<keyword evidence="10 14" id="KW-0067">ATP-binding</keyword>
<dbReference type="RefSeq" id="WP_122918646.1">
    <property type="nucleotide sequence ID" value="NZ_RHHQ01000012.1"/>
</dbReference>
<evidence type="ECO:0000259" key="17">
    <source>
        <dbReference type="Pfam" id="PF00696"/>
    </source>
</evidence>
<evidence type="ECO:0000256" key="10">
    <source>
        <dbReference type="ARBA" id="ARBA00022840"/>
    </source>
</evidence>
<dbReference type="GO" id="GO:0009088">
    <property type="term" value="P:threonine biosynthetic process"/>
    <property type="evidence" value="ECO:0007669"/>
    <property type="project" value="UniProtKB-UniPathway"/>
</dbReference>
<dbReference type="InterPro" id="IPR045865">
    <property type="entry name" value="ACT-like_dom_sf"/>
</dbReference>
<evidence type="ECO:0000256" key="13">
    <source>
        <dbReference type="ARBA" id="ARBA00047872"/>
    </source>
</evidence>
<organism evidence="19 20">
    <name type="scientific">Brevibacillus fluminis</name>
    <dbReference type="NCBI Taxonomy" id="511487"/>
    <lineage>
        <taxon>Bacteria</taxon>
        <taxon>Bacillati</taxon>
        <taxon>Bacillota</taxon>
        <taxon>Bacilli</taxon>
        <taxon>Bacillales</taxon>
        <taxon>Paenibacillaceae</taxon>
        <taxon>Brevibacillus</taxon>
    </lineage>
</organism>
<comment type="pathway">
    <text evidence="3 16">Amino-acid biosynthesis; L-methionine biosynthesis via de novo pathway; L-homoserine from L-aspartate: step 1/3.</text>
</comment>
<dbReference type="NCBIfam" id="TIGR00656">
    <property type="entry name" value="asp_kin_monofn"/>
    <property type="match status" value="1"/>
</dbReference>
<dbReference type="InterPro" id="IPR018042">
    <property type="entry name" value="Aspartate_kinase_CS"/>
</dbReference>
<keyword evidence="12" id="KW-0457">Lysine biosynthesis</keyword>
<protein>
    <recommendedName>
        <fullName evidence="15">Aspartokinase</fullName>
        <ecNumber evidence="15">2.7.2.4</ecNumber>
    </recommendedName>
</protein>
<evidence type="ECO:0000256" key="12">
    <source>
        <dbReference type="ARBA" id="ARBA00023154"/>
    </source>
</evidence>
<dbReference type="Proteomes" id="UP000271031">
    <property type="component" value="Unassembled WGS sequence"/>
</dbReference>
<dbReference type="InterPro" id="IPR036393">
    <property type="entry name" value="AceGlu_kinase-like_sf"/>
</dbReference>
<comment type="similarity">
    <text evidence="5 15">Belongs to the aspartokinase family.</text>
</comment>
<evidence type="ECO:0000256" key="9">
    <source>
        <dbReference type="ARBA" id="ARBA00022777"/>
    </source>
</evidence>
<dbReference type="PROSITE" id="PS00324">
    <property type="entry name" value="ASPARTOKINASE"/>
    <property type="match status" value="1"/>
</dbReference>
<dbReference type="CDD" id="cd04261">
    <property type="entry name" value="AAK_AKii-LysC-BS"/>
    <property type="match status" value="1"/>
</dbReference>
<dbReference type="NCBIfam" id="NF005155">
    <property type="entry name" value="PRK06635.1-4"/>
    <property type="match status" value="1"/>
</dbReference>
<feature type="domain" description="Aspartate/glutamate/uridylate kinase" evidence="17">
    <location>
        <begin position="3"/>
        <end position="230"/>
    </location>
</feature>
<dbReference type="GO" id="GO:0009089">
    <property type="term" value="P:lysine biosynthetic process via diaminopimelate"/>
    <property type="evidence" value="ECO:0007669"/>
    <property type="project" value="UniProtKB-UniPathway"/>
</dbReference>
<dbReference type="EMBL" id="RHHQ01000012">
    <property type="protein sequence ID" value="RNB86949.1"/>
    <property type="molecule type" value="Genomic_DNA"/>
</dbReference>
<dbReference type="GO" id="GO:0004072">
    <property type="term" value="F:aspartate kinase activity"/>
    <property type="evidence" value="ECO:0007669"/>
    <property type="project" value="UniProtKB-EC"/>
</dbReference>
<keyword evidence="7 15" id="KW-0808">Transferase</keyword>
<reference evidence="19 20" key="1">
    <citation type="submission" date="2018-10" db="EMBL/GenBank/DDBJ databases">
        <title>Phylogenomics of Brevibacillus.</title>
        <authorList>
            <person name="Dunlap C."/>
        </authorList>
    </citation>
    <scope>NUCLEOTIDE SEQUENCE [LARGE SCALE GENOMIC DNA]</scope>
    <source>
        <strain evidence="19 20">JCM 15716</strain>
    </source>
</reference>
<dbReference type="GO" id="GO:0009090">
    <property type="term" value="P:homoserine biosynthetic process"/>
    <property type="evidence" value="ECO:0007669"/>
    <property type="project" value="TreeGrafter"/>
</dbReference>
<feature type="binding site" evidence="14">
    <location>
        <position position="47"/>
    </location>
    <ligand>
        <name>substrate</name>
    </ligand>
</feature>